<dbReference type="EMBL" id="SEKV01000789">
    <property type="protein sequence ID" value="TFY53686.1"/>
    <property type="molecule type" value="Genomic_DNA"/>
</dbReference>
<gene>
    <name evidence="2" type="ORF">EVJ58_g9311</name>
</gene>
<feature type="region of interest" description="Disordered" evidence="1">
    <location>
        <begin position="42"/>
        <end position="143"/>
    </location>
</feature>
<comment type="caution">
    <text evidence="2">The sequence shown here is derived from an EMBL/GenBank/DDBJ whole genome shotgun (WGS) entry which is preliminary data.</text>
</comment>
<evidence type="ECO:0000256" key="1">
    <source>
        <dbReference type="SAM" id="MobiDB-lite"/>
    </source>
</evidence>
<feature type="non-terminal residue" evidence="2">
    <location>
        <position position="1"/>
    </location>
</feature>
<organism evidence="2 3">
    <name type="scientific">Rhodofomes roseus</name>
    <dbReference type="NCBI Taxonomy" id="34475"/>
    <lineage>
        <taxon>Eukaryota</taxon>
        <taxon>Fungi</taxon>
        <taxon>Dikarya</taxon>
        <taxon>Basidiomycota</taxon>
        <taxon>Agaricomycotina</taxon>
        <taxon>Agaricomycetes</taxon>
        <taxon>Polyporales</taxon>
        <taxon>Rhodofomes</taxon>
    </lineage>
</organism>
<feature type="compositionally biased region" description="Low complexity" evidence="1">
    <location>
        <begin position="57"/>
        <end position="67"/>
    </location>
</feature>
<reference evidence="2 3" key="1">
    <citation type="submission" date="2019-01" db="EMBL/GenBank/DDBJ databases">
        <title>Genome sequencing of the rare red list fungi Fomitopsis rosea.</title>
        <authorList>
            <person name="Buettner E."/>
            <person name="Kellner H."/>
        </authorList>
    </citation>
    <scope>NUCLEOTIDE SEQUENCE [LARGE SCALE GENOMIC DNA]</scope>
    <source>
        <strain evidence="2 3">DSM 105464</strain>
    </source>
</reference>
<proteinExistence type="predicted"/>
<protein>
    <submittedName>
        <fullName evidence="2">Uncharacterized protein</fullName>
    </submittedName>
</protein>
<dbReference type="AlphaFoldDB" id="A0A4Y9XU87"/>
<name>A0A4Y9XU87_9APHY</name>
<evidence type="ECO:0000313" key="2">
    <source>
        <dbReference type="EMBL" id="TFY53686.1"/>
    </source>
</evidence>
<dbReference type="Proteomes" id="UP000298390">
    <property type="component" value="Unassembled WGS sequence"/>
</dbReference>
<sequence>ASGLSAQRRCAANLSRRLSRRRHYASQLWVNVHQCVGMEIGLHSGPAGTSADPPFPSGSLLPIGLGLQRRGATCKSPSLPPARKPSRGASRNRGRRTRMAPSLPPATAGKPSHSAPRNRGRRAGMASPYACRAAHLASTEPDE</sequence>
<feature type="compositionally biased region" description="Basic residues" evidence="1">
    <location>
        <begin position="84"/>
        <end position="98"/>
    </location>
</feature>
<evidence type="ECO:0000313" key="3">
    <source>
        <dbReference type="Proteomes" id="UP000298390"/>
    </source>
</evidence>
<accession>A0A4Y9XU87</accession>